<keyword evidence="4 6" id="KW-0862">Zinc</keyword>
<dbReference type="Proteomes" id="UP000066049">
    <property type="component" value="Chromosome"/>
</dbReference>
<dbReference type="GO" id="GO:0046872">
    <property type="term" value="F:metal ion binding"/>
    <property type="evidence" value="ECO:0007669"/>
    <property type="project" value="UniProtKB-UniRule"/>
</dbReference>
<sequence>MQIWDLKALFANEKECEQNALNLQAECEKFKDKYLENYENLKTDEFLKAFEEYESLVAKISKVMTYAFLNFAKDTSKGAFYAKIDEIATKANENLIFFEIKFNEFSPKKQEEIIKSSKKYGYYLSNLAKAKPHQLSVAEERVLLRTASTGAEGFSRLFDESMSKMRFKFKGELLNEEEILAKLHESDQSVRKLAAKSLSNELSKHQHLLGYIYNMIKTDLKTSCELRNFKLPEEPRHLENQISKKSVDSLIAVTEKNFDLVAKFYERKREILGLKRLYDYDRYAPLSSEGEYKFDDCKKIVLKAFSNFSSKFGEIAKSAFSDGWIDVYPAQNKRGGAFSHSGSSDTHPYVLLNHTNQRRDLFTLAHELGHAVHQKLSYNVSYLNSDTPLTTAETASVFCEMLVFDHIKDGLSKKEKISLLAGKIEDIFATLYRQINFTTFERAVHAHEGEISLDELNRIWLRESKKMFGKSVTLNDYYKIWWSYIPHFIHTPFYCYAYSYAQLLVLALFGLYKSGKCKNFVEIYTEFLSLGGSLSPRELVGKFGFDIDDKNFWQIGINEVKKLVDEFLEISKGMRC</sequence>
<dbReference type="PANTHER" id="PTHR11804:SF5">
    <property type="entry name" value="OLIGOENDOPEPTIDASE F"/>
    <property type="match status" value="1"/>
</dbReference>
<dbReference type="RefSeq" id="WP_054196427.1">
    <property type="nucleotide sequence ID" value="NZ_CABMKQ010000014.1"/>
</dbReference>
<accession>A0A0M4SH03</accession>
<reference evidence="11" key="1">
    <citation type="submission" date="2015-08" db="EMBL/GenBank/DDBJ databases">
        <title>Comparative genomics of the Campylobacter concisus group.</title>
        <authorList>
            <person name="Miller W.G."/>
            <person name="Yee E."/>
            <person name="Chapman M.H."/>
            <person name="Huynh S."/>
            <person name="Bono J.L."/>
            <person name="On S.L.W."/>
            <person name="St Leger J."/>
            <person name="Foster G."/>
            <person name="Parker C.T."/>
        </authorList>
    </citation>
    <scope>NUCLEOTIDE SEQUENCE [LARGE SCALE GENOMIC DNA]</scope>
    <source>
        <strain evidence="11">ATCC 33237</strain>
    </source>
</reference>
<dbReference type="EC" id="3.4.24.-" evidence="10"/>
<dbReference type="PANTHER" id="PTHR11804">
    <property type="entry name" value="PROTEASE M3 THIMET OLIGOPEPTIDASE-RELATED"/>
    <property type="match status" value="1"/>
</dbReference>
<dbReference type="SUPFAM" id="SSF55486">
    <property type="entry name" value="Metalloproteases ('zincins'), catalytic domain"/>
    <property type="match status" value="1"/>
</dbReference>
<dbReference type="Pfam" id="PF01432">
    <property type="entry name" value="Peptidase_M3"/>
    <property type="match status" value="1"/>
</dbReference>
<protein>
    <submittedName>
        <fullName evidence="10">Oligoendopeptidase F</fullName>
        <ecNumber evidence="10">3.4.24.-</ecNumber>
    </submittedName>
</protein>
<dbReference type="Gene3D" id="1.10.1370.20">
    <property type="entry name" value="Oligoendopeptidase f, C-terminal domain"/>
    <property type="match status" value="1"/>
</dbReference>
<dbReference type="Gene3D" id="1.20.140.70">
    <property type="entry name" value="Oligopeptidase f, N-terminal domain"/>
    <property type="match status" value="1"/>
</dbReference>
<dbReference type="KEGG" id="ccoc:CCON33237_0714"/>
<dbReference type="GeneID" id="28662388"/>
<evidence type="ECO:0000256" key="1">
    <source>
        <dbReference type="ARBA" id="ARBA00022670"/>
    </source>
</evidence>
<feature type="domain" description="Peptidase M3A/M3B catalytic" evidence="8">
    <location>
        <begin position="184"/>
        <end position="556"/>
    </location>
</feature>
<evidence type="ECO:0000256" key="3">
    <source>
        <dbReference type="ARBA" id="ARBA00022801"/>
    </source>
</evidence>
<dbReference type="GO" id="GO:0004222">
    <property type="term" value="F:metalloendopeptidase activity"/>
    <property type="evidence" value="ECO:0007669"/>
    <property type="project" value="InterPro"/>
</dbReference>
<dbReference type="AlphaFoldDB" id="A0A0M4SH03"/>
<dbReference type="InterPro" id="IPR042088">
    <property type="entry name" value="OligoPept_F_C"/>
</dbReference>
<dbReference type="CDD" id="cd09610">
    <property type="entry name" value="M3B_PepF"/>
    <property type="match status" value="1"/>
</dbReference>
<comment type="similarity">
    <text evidence="6">Belongs to the peptidase M3 family.</text>
</comment>
<proteinExistence type="inferred from homology"/>
<feature type="domain" description="Oligopeptidase F N-terminal" evidence="9">
    <location>
        <begin position="103"/>
        <end position="167"/>
    </location>
</feature>
<keyword evidence="2 6" id="KW-0479">Metal-binding</keyword>
<dbReference type="InterPro" id="IPR001567">
    <property type="entry name" value="Pept_M3A_M3B_dom"/>
</dbReference>
<dbReference type="GO" id="GO:0006518">
    <property type="term" value="P:peptide metabolic process"/>
    <property type="evidence" value="ECO:0007669"/>
    <property type="project" value="TreeGrafter"/>
</dbReference>
<gene>
    <name evidence="10" type="primary">pepF</name>
    <name evidence="10" type="ORF">CCON33237_0714</name>
</gene>
<dbReference type="EMBL" id="CP012541">
    <property type="protein sequence ID" value="ALF47403.1"/>
    <property type="molecule type" value="Genomic_DNA"/>
</dbReference>
<dbReference type="PATRIC" id="fig|199.248.peg.739"/>
<evidence type="ECO:0000256" key="6">
    <source>
        <dbReference type="RuleBase" id="RU003435"/>
    </source>
</evidence>
<evidence type="ECO:0000259" key="9">
    <source>
        <dbReference type="Pfam" id="PF08439"/>
    </source>
</evidence>
<organism evidence="10 11">
    <name type="scientific">Campylobacter concisus</name>
    <dbReference type="NCBI Taxonomy" id="199"/>
    <lineage>
        <taxon>Bacteria</taxon>
        <taxon>Pseudomonadati</taxon>
        <taxon>Campylobacterota</taxon>
        <taxon>Epsilonproteobacteria</taxon>
        <taxon>Campylobacterales</taxon>
        <taxon>Campylobacteraceae</taxon>
        <taxon>Campylobacter</taxon>
    </lineage>
</organism>
<keyword evidence="1 6" id="KW-0645">Protease</keyword>
<feature type="coiled-coil region" evidence="7">
    <location>
        <begin position="6"/>
        <end position="33"/>
    </location>
</feature>
<keyword evidence="3 6" id="KW-0378">Hydrolase</keyword>
<evidence type="ECO:0000256" key="4">
    <source>
        <dbReference type="ARBA" id="ARBA00022833"/>
    </source>
</evidence>
<dbReference type="Pfam" id="PF08439">
    <property type="entry name" value="Peptidase_M3_N"/>
    <property type="match status" value="1"/>
</dbReference>
<evidence type="ECO:0000313" key="10">
    <source>
        <dbReference type="EMBL" id="ALF47403.1"/>
    </source>
</evidence>
<evidence type="ECO:0000259" key="8">
    <source>
        <dbReference type="Pfam" id="PF01432"/>
    </source>
</evidence>
<name>A0A0M4SH03_9BACT</name>
<comment type="cofactor">
    <cofactor evidence="6">
        <name>Zn(2+)</name>
        <dbReference type="ChEBI" id="CHEBI:29105"/>
    </cofactor>
    <text evidence="6">Binds 1 zinc ion.</text>
</comment>
<dbReference type="InterPro" id="IPR013647">
    <property type="entry name" value="OligopepF_N_dom"/>
</dbReference>
<dbReference type="GO" id="GO:0006508">
    <property type="term" value="P:proteolysis"/>
    <property type="evidence" value="ECO:0007669"/>
    <property type="project" value="UniProtKB-KW"/>
</dbReference>
<keyword evidence="5 6" id="KW-0482">Metalloprotease</keyword>
<evidence type="ECO:0000256" key="2">
    <source>
        <dbReference type="ARBA" id="ARBA00022723"/>
    </source>
</evidence>
<dbReference type="InterPro" id="IPR045090">
    <property type="entry name" value="Pept_M3A_M3B"/>
</dbReference>
<keyword evidence="7" id="KW-0175">Coiled coil</keyword>
<evidence type="ECO:0000256" key="5">
    <source>
        <dbReference type="ARBA" id="ARBA00023049"/>
    </source>
</evidence>
<evidence type="ECO:0000256" key="7">
    <source>
        <dbReference type="SAM" id="Coils"/>
    </source>
</evidence>
<evidence type="ECO:0000313" key="11">
    <source>
        <dbReference type="Proteomes" id="UP000066049"/>
    </source>
</evidence>